<protein>
    <submittedName>
        <fullName evidence="1">Uncharacterized protein</fullName>
    </submittedName>
</protein>
<evidence type="ECO:0000313" key="1">
    <source>
        <dbReference type="EMBL" id="DAD27302.1"/>
    </source>
</evidence>
<name>A0A822Y4W9_NELNU</name>
<dbReference type="AlphaFoldDB" id="A0A822Y4W9"/>
<gene>
    <name evidence="1" type="ORF">HUJ06_028770</name>
</gene>
<organism evidence="1 2">
    <name type="scientific">Nelumbo nucifera</name>
    <name type="common">Sacred lotus</name>
    <dbReference type="NCBI Taxonomy" id="4432"/>
    <lineage>
        <taxon>Eukaryota</taxon>
        <taxon>Viridiplantae</taxon>
        <taxon>Streptophyta</taxon>
        <taxon>Embryophyta</taxon>
        <taxon>Tracheophyta</taxon>
        <taxon>Spermatophyta</taxon>
        <taxon>Magnoliopsida</taxon>
        <taxon>Proteales</taxon>
        <taxon>Nelumbonaceae</taxon>
        <taxon>Nelumbo</taxon>
    </lineage>
</organism>
<comment type="caution">
    <text evidence="1">The sequence shown here is derived from an EMBL/GenBank/DDBJ whole genome shotgun (WGS) entry which is preliminary data.</text>
</comment>
<keyword evidence="2" id="KW-1185">Reference proteome</keyword>
<sequence>MGSNDANELMISGSDEAECSEATVEIKIKTLDSQTYTLRVNKCVNTIFFIVNSSNHFSCCLQ</sequence>
<dbReference type="Proteomes" id="UP000607653">
    <property type="component" value="Unassembled WGS sequence"/>
</dbReference>
<accession>A0A822Y4W9</accession>
<dbReference type="EMBL" id="DUZY01000002">
    <property type="protein sequence ID" value="DAD27302.1"/>
    <property type="molecule type" value="Genomic_DNA"/>
</dbReference>
<dbReference type="PANTHER" id="PTHR15204">
    <property type="entry name" value="LARGE PROLINE-RICH PROTEIN BAG6"/>
    <property type="match status" value="1"/>
</dbReference>
<evidence type="ECO:0000313" key="2">
    <source>
        <dbReference type="Proteomes" id="UP000607653"/>
    </source>
</evidence>
<dbReference type="PANTHER" id="PTHR15204:SF0">
    <property type="entry name" value="LARGE PROLINE-RICH PROTEIN BAG6"/>
    <property type="match status" value="1"/>
</dbReference>
<proteinExistence type="predicted"/>
<reference evidence="1 2" key="1">
    <citation type="journal article" date="2020" name="Mol. Biol. Evol.">
        <title>Distinct Expression and Methylation Patterns for Genes with Different Fates following a Single Whole-Genome Duplication in Flowering Plants.</title>
        <authorList>
            <person name="Shi T."/>
            <person name="Rahmani R.S."/>
            <person name="Gugger P.F."/>
            <person name="Wang M."/>
            <person name="Li H."/>
            <person name="Zhang Y."/>
            <person name="Li Z."/>
            <person name="Wang Q."/>
            <person name="Van de Peer Y."/>
            <person name="Marchal K."/>
            <person name="Chen J."/>
        </authorList>
    </citation>
    <scope>NUCLEOTIDE SEQUENCE [LARGE SCALE GENOMIC DNA]</scope>
    <source>
        <tissue evidence="1">Leaf</tissue>
    </source>
</reference>